<keyword evidence="2" id="KW-1185">Reference proteome</keyword>
<dbReference type="RefSeq" id="WP_092117947.1">
    <property type="nucleotide sequence ID" value="NZ_FMXO01000005.1"/>
</dbReference>
<sequence>MSEIELSKNLLAGIFAMNNQLAEIDDSVFIQIIKAGIDRAATGDARVHAQLLEHAIALYTESWLQQAFEEDEDADVEMEKNEARESFMKNYTADA</sequence>
<dbReference type="AlphaFoldDB" id="A0A1G6BI00"/>
<proteinExistence type="predicted"/>
<name>A0A1G6BI00_9BACT</name>
<dbReference type="EMBL" id="FMXO01000005">
    <property type="protein sequence ID" value="SDB20250.1"/>
    <property type="molecule type" value="Genomic_DNA"/>
</dbReference>
<dbReference type="STRING" id="617002.SAMN05660653_00958"/>
<organism evidence="1 2">
    <name type="scientific">Desulfonatronum thiosulfatophilum</name>
    <dbReference type="NCBI Taxonomy" id="617002"/>
    <lineage>
        <taxon>Bacteria</taxon>
        <taxon>Pseudomonadati</taxon>
        <taxon>Thermodesulfobacteriota</taxon>
        <taxon>Desulfovibrionia</taxon>
        <taxon>Desulfovibrionales</taxon>
        <taxon>Desulfonatronaceae</taxon>
        <taxon>Desulfonatronum</taxon>
    </lineage>
</organism>
<accession>A0A1G6BI00</accession>
<reference evidence="1 2" key="1">
    <citation type="submission" date="2016-10" db="EMBL/GenBank/DDBJ databases">
        <authorList>
            <person name="de Groot N.N."/>
        </authorList>
    </citation>
    <scope>NUCLEOTIDE SEQUENCE [LARGE SCALE GENOMIC DNA]</scope>
    <source>
        <strain evidence="1 2">ASO4-2</strain>
    </source>
</reference>
<evidence type="ECO:0000313" key="1">
    <source>
        <dbReference type="EMBL" id="SDB20250.1"/>
    </source>
</evidence>
<dbReference type="Proteomes" id="UP000198771">
    <property type="component" value="Unassembled WGS sequence"/>
</dbReference>
<protein>
    <submittedName>
        <fullName evidence="1">Uncharacterized protein</fullName>
    </submittedName>
</protein>
<evidence type="ECO:0000313" key="2">
    <source>
        <dbReference type="Proteomes" id="UP000198771"/>
    </source>
</evidence>
<gene>
    <name evidence="1" type="ORF">SAMN05660653_00958</name>
</gene>